<reference evidence="2" key="1">
    <citation type="submission" date="2022-11" db="EMBL/GenBank/DDBJ databases">
        <authorList>
            <person name="Petersen C."/>
        </authorList>
    </citation>
    <scope>NUCLEOTIDE SEQUENCE</scope>
    <source>
        <strain evidence="2">IBT 30069</strain>
    </source>
</reference>
<dbReference type="InterPro" id="IPR022742">
    <property type="entry name" value="Hydrolase_4"/>
</dbReference>
<dbReference type="SUPFAM" id="SSF53474">
    <property type="entry name" value="alpha/beta-Hydrolases"/>
    <property type="match status" value="1"/>
</dbReference>
<dbReference type="Pfam" id="PF12146">
    <property type="entry name" value="Hydrolase_4"/>
    <property type="match status" value="1"/>
</dbReference>
<dbReference type="PANTHER" id="PTHR11614">
    <property type="entry name" value="PHOSPHOLIPASE-RELATED"/>
    <property type="match status" value="1"/>
</dbReference>
<reference evidence="2" key="2">
    <citation type="journal article" date="2023" name="IMA Fungus">
        <title>Comparative genomic study of the Penicillium genus elucidates a diverse pangenome and 15 lateral gene transfer events.</title>
        <authorList>
            <person name="Petersen C."/>
            <person name="Sorensen T."/>
            <person name="Nielsen M.R."/>
            <person name="Sondergaard T.E."/>
            <person name="Sorensen J.L."/>
            <person name="Fitzpatrick D.A."/>
            <person name="Frisvad J.C."/>
            <person name="Nielsen K.L."/>
        </authorList>
    </citation>
    <scope>NUCLEOTIDE SEQUENCE</scope>
    <source>
        <strain evidence="2">IBT 30069</strain>
    </source>
</reference>
<comment type="caution">
    <text evidence="2">The sequence shown here is derived from an EMBL/GenBank/DDBJ whole genome shotgun (WGS) entry which is preliminary data.</text>
</comment>
<protein>
    <submittedName>
        <fullName evidence="2">Alpha/beta-hydrolase</fullName>
    </submittedName>
</protein>
<sequence>MAGNESSPHTAQISQPYQWALDSGVIAHRWKGKSNPPTAVLILQHGFGEYAARYFNGMVGFIQRLYDLGWEIWAIDAWGHGDSPGEPRSVINVHRAISDLTTLRERAAEAHPNAPIFLFGHSLGGLLAACSVTKTKSNLDGVILCSAALQKPSSWIRRLIVQPVAAVWGQKQMSWTREPLEGISRIESVVDCVKSDPRMFKGAISWRLAATALQAAETLWPWLPRWTLPTLVIHGTADRYTDPEQSRKFFQFISSRDKTLYLLEGGYHELHRDSCAAEFDDIVVNWLSAHLSKASS</sequence>
<keyword evidence="3" id="KW-1185">Reference proteome</keyword>
<name>A0A9W9EFZ2_9EURO</name>
<dbReference type="InterPro" id="IPR029058">
    <property type="entry name" value="AB_hydrolase_fold"/>
</dbReference>
<feature type="domain" description="Serine aminopeptidase S33" evidence="1">
    <location>
        <begin position="36"/>
        <end position="273"/>
    </location>
</feature>
<gene>
    <name evidence="2" type="ORF">N7456_013336</name>
</gene>
<evidence type="ECO:0000313" key="2">
    <source>
        <dbReference type="EMBL" id="KAJ5081098.1"/>
    </source>
</evidence>
<evidence type="ECO:0000313" key="3">
    <source>
        <dbReference type="Proteomes" id="UP001149165"/>
    </source>
</evidence>
<dbReference type="EMBL" id="JAPQKH010000011">
    <property type="protein sequence ID" value="KAJ5081098.1"/>
    <property type="molecule type" value="Genomic_DNA"/>
</dbReference>
<dbReference type="OrthoDB" id="10249433at2759"/>
<dbReference type="AlphaFoldDB" id="A0A9W9EFZ2"/>
<organism evidence="2 3">
    <name type="scientific">Penicillium angulare</name>
    <dbReference type="NCBI Taxonomy" id="116970"/>
    <lineage>
        <taxon>Eukaryota</taxon>
        <taxon>Fungi</taxon>
        <taxon>Dikarya</taxon>
        <taxon>Ascomycota</taxon>
        <taxon>Pezizomycotina</taxon>
        <taxon>Eurotiomycetes</taxon>
        <taxon>Eurotiomycetidae</taxon>
        <taxon>Eurotiales</taxon>
        <taxon>Aspergillaceae</taxon>
        <taxon>Penicillium</taxon>
    </lineage>
</organism>
<dbReference type="Proteomes" id="UP001149165">
    <property type="component" value="Unassembled WGS sequence"/>
</dbReference>
<proteinExistence type="predicted"/>
<evidence type="ECO:0000259" key="1">
    <source>
        <dbReference type="Pfam" id="PF12146"/>
    </source>
</evidence>
<dbReference type="GO" id="GO:0017000">
    <property type="term" value="P:antibiotic biosynthetic process"/>
    <property type="evidence" value="ECO:0007669"/>
    <property type="project" value="UniProtKB-ARBA"/>
</dbReference>
<dbReference type="InterPro" id="IPR051044">
    <property type="entry name" value="MAG_DAG_Lipase"/>
</dbReference>
<accession>A0A9W9EFZ2</accession>
<dbReference type="GO" id="GO:0072330">
    <property type="term" value="P:monocarboxylic acid biosynthetic process"/>
    <property type="evidence" value="ECO:0007669"/>
    <property type="project" value="UniProtKB-ARBA"/>
</dbReference>
<dbReference type="Gene3D" id="3.40.50.1820">
    <property type="entry name" value="alpha/beta hydrolase"/>
    <property type="match status" value="1"/>
</dbReference>